<organism evidence="12 13">
    <name type="scientific">Trichinella pseudospiralis</name>
    <name type="common">Parasitic roundworm</name>
    <dbReference type="NCBI Taxonomy" id="6337"/>
    <lineage>
        <taxon>Eukaryota</taxon>
        <taxon>Metazoa</taxon>
        <taxon>Ecdysozoa</taxon>
        <taxon>Nematoda</taxon>
        <taxon>Enoplea</taxon>
        <taxon>Dorylaimia</taxon>
        <taxon>Trichinellida</taxon>
        <taxon>Trichinellidae</taxon>
        <taxon>Trichinella</taxon>
    </lineage>
</organism>
<dbReference type="AlphaFoldDB" id="A0A0V1IDT7"/>
<dbReference type="FunFam" id="1.20.5.110:FF:000003">
    <property type="entry name" value="60S ribosomal protein L13"/>
    <property type="match status" value="1"/>
</dbReference>
<keyword evidence="7" id="KW-0175">Coiled coil</keyword>
<dbReference type="GO" id="GO:1990904">
    <property type="term" value="C:ribonucleoprotein complex"/>
    <property type="evidence" value="ECO:0007669"/>
    <property type="project" value="UniProtKB-KW"/>
</dbReference>
<protein>
    <recommendedName>
        <fullName evidence="6">60S ribosomal protein L13</fullName>
    </recommendedName>
</protein>
<dbReference type="GO" id="GO:0043005">
    <property type="term" value="C:neuron projection"/>
    <property type="evidence" value="ECO:0007669"/>
    <property type="project" value="TreeGrafter"/>
</dbReference>
<feature type="domain" description="BBS7 helical hairpin" evidence="8">
    <location>
        <begin position="825"/>
        <end position="930"/>
    </location>
</feature>
<name>A0A0V1IDT7_TRIPS</name>
<comment type="function">
    <text evidence="4">Component of the ribosome, a large ribonucleoprotein complex responsible for the synthesis of proteins in the cell. The small ribosomal subunit (SSU) binds messenger RNAs (mRNAs) and translates the encoded message by selecting cognate aminoacyl-transfer RNA (tRNA) molecules. The large subunit (LSU) contains the ribosomal catalytic site termed the peptidyl transferase center (PTC), which catalyzes the formation of peptide bonds, thereby polymerizing the amino acids delivered by tRNAs into a polypeptide chain. The nascent polypeptides leave the ribosome through a tunnel in the LSU and interact with protein factors that function in enzymatic processing, targeting, and the membrane insertion of nascent chains at the exit of the ribosomal tunnel. As part of the LSU, it is probably required for its formation and the maturation of rRNAs.</text>
</comment>
<dbReference type="HAMAP" id="MF_00499">
    <property type="entry name" value="Ribosomal_eL13"/>
    <property type="match status" value="1"/>
</dbReference>
<feature type="domain" description="BBS7 GAE" evidence="9">
    <location>
        <begin position="603"/>
        <end position="711"/>
    </location>
</feature>
<dbReference type="Pfam" id="PF23743">
    <property type="entry name" value="Beta-prop_BBS7"/>
    <property type="match status" value="1"/>
</dbReference>
<dbReference type="InterPro" id="IPR056335">
    <property type="entry name" value="BBS7_hairpin"/>
</dbReference>
<dbReference type="InterPro" id="IPR056334">
    <property type="entry name" value="BBS7_GAE_dom"/>
</dbReference>
<keyword evidence="13" id="KW-1185">Reference proteome</keyword>
<evidence type="ECO:0000256" key="7">
    <source>
        <dbReference type="SAM" id="Coils"/>
    </source>
</evidence>
<gene>
    <name evidence="12" type="primary">Bbs7</name>
    <name evidence="12" type="ORF">T4B_6258</name>
</gene>
<dbReference type="InterPro" id="IPR056332">
    <property type="entry name" value="Beta-prop_BBS7"/>
</dbReference>
<evidence type="ECO:0000256" key="3">
    <source>
        <dbReference type="ARBA" id="ARBA00023274"/>
    </source>
</evidence>
<evidence type="ECO:0000259" key="11">
    <source>
        <dbReference type="Pfam" id="PF23743"/>
    </source>
</evidence>
<accession>A0A0V1IDT7</accession>
<comment type="subunit">
    <text evidence="5">Component of the 60S large ribosomal subunit (LSU).</text>
</comment>
<evidence type="ECO:0000256" key="6">
    <source>
        <dbReference type="RuleBase" id="RU000572"/>
    </source>
</evidence>
<dbReference type="InterPro" id="IPR018256">
    <property type="entry name" value="Ribosomal_eL13_CS"/>
</dbReference>
<dbReference type="Pfam" id="PF23349">
    <property type="entry name" value="BBS7_hp"/>
    <property type="match status" value="1"/>
</dbReference>
<dbReference type="GO" id="GO:0008104">
    <property type="term" value="P:intracellular protein localization"/>
    <property type="evidence" value="ECO:0007669"/>
    <property type="project" value="TreeGrafter"/>
</dbReference>
<comment type="caution">
    <text evidence="12">The sequence shown here is derived from an EMBL/GenBank/DDBJ whole genome shotgun (WGS) entry which is preliminary data.</text>
</comment>
<dbReference type="InterPro" id="IPR001380">
    <property type="entry name" value="Ribosomal_eL13"/>
</dbReference>
<dbReference type="Pfam" id="PF23361">
    <property type="entry name" value="BBS7_pf"/>
    <property type="match status" value="1"/>
</dbReference>
<evidence type="ECO:0000256" key="5">
    <source>
        <dbReference type="ARBA" id="ARBA00065437"/>
    </source>
</evidence>
<dbReference type="GO" id="GO:0005930">
    <property type="term" value="C:axoneme"/>
    <property type="evidence" value="ECO:0007669"/>
    <property type="project" value="TreeGrafter"/>
</dbReference>
<dbReference type="GO" id="GO:0034464">
    <property type="term" value="C:BBSome"/>
    <property type="evidence" value="ECO:0007669"/>
    <property type="project" value="TreeGrafter"/>
</dbReference>
<dbReference type="GO" id="GO:0036064">
    <property type="term" value="C:ciliary basal body"/>
    <property type="evidence" value="ECO:0007669"/>
    <property type="project" value="TreeGrafter"/>
</dbReference>
<dbReference type="GO" id="GO:0005840">
    <property type="term" value="C:ribosome"/>
    <property type="evidence" value="ECO:0007669"/>
    <property type="project" value="UniProtKB-KW"/>
</dbReference>
<dbReference type="Gene3D" id="1.20.5.110">
    <property type="match status" value="1"/>
</dbReference>
<comment type="similarity">
    <text evidence="1 6">Belongs to the eukaryotic ribosomal protein eL13 family.</text>
</comment>
<feature type="domain" description="BBS7 platform" evidence="10">
    <location>
        <begin position="719"/>
        <end position="821"/>
    </location>
</feature>
<evidence type="ECO:0000313" key="12">
    <source>
        <dbReference type="EMBL" id="KRZ20752.1"/>
    </source>
</evidence>
<dbReference type="PROSITE" id="PS01104">
    <property type="entry name" value="RIBOSOMAL_L13E"/>
    <property type="match status" value="1"/>
</dbReference>
<dbReference type="GO" id="GO:0006412">
    <property type="term" value="P:translation"/>
    <property type="evidence" value="ECO:0007669"/>
    <property type="project" value="InterPro"/>
</dbReference>
<dbReference type="GO" id="GO:0060271">
    <property type="term" value="P:cilium assembly"/>
    <property type="evidence" value="ECO:0007669"/>
    <property type="project" value="TreeGrafter"/>
</dbReference>
<evidence type="ECO:0000313" key="13">
    <source>
        <dbReference type="Proteomes" id="UP000054805"/>
    </source>
</evidence>
<dbReference type="SUPFAM" id="SSF50978">
    <property type="entry name" value="WD40 repeat-like"/>
    <property type="match status" value="1"/>
</dbReference>
<evidence type="ECO:0000256" key="1">
    <source>
        <dbReference type="ARBA" id="ARBA00005640"/>
    </source>
</evidence>
<dbReference type="GO" id="GO:0016020">
    <property type="term" value="C:membrane"/>
    <property type="evidence" value="ECO:0007669"/>
    <property type="project" value="TreeGrafter"/>
</dbReference>
<keyword evidence="2 6" id="KW-0689">Ribosomal protein</keyword>
<dbReference type="Proteomes" id="UP000054805">
    <property type="component" value="Unassembled WGS sequence"/>
</dbReference>
<evidence type="ECO:0000256" key="2">
    <source>
        <dbReference type="ARBA" id="ARBA00022980"/>
    </source>
</evidence>
<evidence type="ECO:0000259" key="10">
    <source>
        <dbReference type="Pfam" id="PF23361"/>
    </source>
</evidence>
<dbReference type="GO" id="GO:0003735">
    <property type="term" value="F:structural constituent of ribosome"/>
    <property type="evidence" value="ECO:0007669"/>
    <property type="project" value="InterPro"/>
</dbReference>
<dbReference type="PANTHER" id="PTHR16074">
    <property type="entry name" value="BARDET-BIEDL SYNDROME 7 PROTEIN"/>
    <property type="match status" value="1"/>
</dbReference>
<dbReference type="InterPro" id="IPR036322">
    <property type="entry name" value="WD40_repeat_dom_sf"/>
</dbReference>
<reference evidence="12 13" key="1">
    <citation type="submission" date="2015-01" db="EMBL/GenBank/DDBJ databases">
        <title>Evolution of Trichinella species and genotypes.</title>
        <authorList>
            <person name="Korhonen P.K."/>
            <person name="Edoardo P."/>
            <person name="Giuseppe L.R."/>
            <person name="Gasser R.B."/>
        </authorList>
    </citation>
    <scope>NUCLEOTIDE SEQUENCE [LARGE SCALE GENOMIC DNA]</scope>
    <source>
        <strain evidence="12">ISS588</strain>
    </source>
</reference>
<feature type="coiled-coil region" evidence="7">
    <location>
        <begin position="561"/>
        <end position="592"/>
    </location>
</feature>
<dbReference type="PANTHER" id="PTHR16074:SF4">
    <property type="entry name" value="BARDET-BIEDL SYNDROME 7 PROTEIN"/>
    <property type="match status" value="1"/>
</dbReference>
<dbReference type="Pfam" id="PF23360">
    <property type="entry name" value="BBS7_GAE"/>
    <property type="match status" value="1"/>
</dbReference>
<keyword evidence="3 6" id="KW-0687">Ribonucleoprotein</keyword>
<dbReference type="EMBL" id="JYDS01000230">
    <property type="protein sequence ID" value="KRZ20752.1"/>
    <property type="molecule type" value="Genomic_DNA"/>
</dbReference>
<dbReference type="InterPro" id="IPR056333">
    <property type="entry name" value="BBS7_pf_dom"/>
</dbReference>
<feature type="domain" description="BBS7 beta-propeller" evidence="11">
    <location>
        <begin position="243"/>
        <end position="546"/>
    </location>
</feature>
<evidence type="ECO:0000256" key="4">
    <source>
        <dbReference type="ARBA" id="ARBA00058367"/>
    </source>
</evidence>
<evidence type="ECO:0000259" key="8">
    <source>
        <dbReference type="Pfam" id="PF23349"/>
    </source>
</evidence>
<feature type="non-terminal residue" evidence="12">
    <location>
        <position position="1"/>
    </location>
</feature>
<proteinExistence type="inferred from homology"/>
<evidence type="ECO:0000259" key="9">
    <source>
        <dbReference type="Pfam" id="PF23360"/>
    </source>
</evidence>
<sequence>LVRMAPSGNGMIPDGHFHKKWQRRVKTWFNQPMRHNRRRRKRMEKARRLAPRPARGNLRPIVRCPTVKYNHRLRFGRGFSLDELKAAGIPKRLAPTIGIAVDHRRRNRSLEGLQLNVQRLKEYKSKLILFPRNKNKPRPTDSSLEECKLAQQLKSVLMPIHRPEAVVDVRPITEAEKKFNAYATVRTARVNQRLAGYRLKKRQEAEADLAGGKYVCCNGILDNSWINKKNSSFKTSPTSRRCMRLLPCLPGGGGLQQLVVAHQNGVVACVSWKKKPVIEFKTFPDARIDAIALGGAEHSACDKIFLASGSVVKGYNRRGKHFLDFDINKTDSIKSMSIYGVDMVLCSEYTMTHYHDCSETSYYLSDDRIYDTFCISAKLLGFDADKLCILLACENHLIKILLGQNLLTQVEVGDIPSTLLFHSNLASEADGIGVFYGTVNGRIGQLQIYKENVKIVWELSSENGVGFINTMELCDVHNVGMLNLIVGREDGLIEIYDIFDNDRPMLTQYIECHESIVALQCGHFTSTGSNEIIVCSFSGNIFGWSTECAQSNVSGENGDSAAVQGDEIQQLRDEVEELRRKVQNQRADYLKRTEIGVQYSCSPTFAINDRFVLNSEETAYLLSVELPISIDWILLRSEVAVSLLDIEKNSAVVSVTPTERNSKDALLITYRCQANMVRFEVKIRTIEGKYGNLELYISPRMNPGFCQICNYLIKPLSLHRRTQTFDETRPQNYLRISGNFDIATAYAIMSFCLPGMSEHLSEEGKITCYFVSCFIGTQLCHTCSDGEIVIRSDNISTIAILLDVINREASNRGLKLDITCDINQTSVAHVLRLVNDRIQKSANLLKKIRYAEILKDATIRDDEREFFTDDFEEIFKNSSQLLEQKQAHQAYMDHLFVDSFKFKGEEVKHRVPQLIELIENYDHDKLQRFFNGDWDAV</sequence>
<dbReference type="Pfam" id="PF01294">
    <property type="entry name" value="Ribosomal_L13e"/>
    <property type="match status" value="1"/>
</dbReference>